<accession>A0A026VZ97</accession>
<protein>
    <submittedName>
        <fullName evidence="1">Uncharacterized protein</fullName>
    </submittedName>
</protein>
<evidence type="ECO:0000313" key="1">
    <source>
        <dbReference type="EMBL" id="EZA48179.1"/>
    </source>
</evidence>
<reference evidence="1 2" key="1">
    <citation type="journal article" date="2014" name="Curr. Biol.">
        <title>The genome of the clonal raider ant Cerapachys biroi.</title>
        <authorList>
            <person name="Oxley P.R."/>
            <person name="Ji L."/>
            <person name="Fetter-Pruneda I."/>
            <person name="McKenzie S.K."/>
            <person name="Li C."/>
            <person name="Hu H."/>
            <person name="Zhang G."/>
            <person name="Kronauer D.J."/>
        </authorList>
    </citation>
    <scope>NUCLEOTIDE SEQUENCE [LARGE SCALE GENOMIC DNA]</scope>
</reference>
<dbReference type="AlphaFoldDB" id="A0A026VZ97"/>
<proteinExistence type="predicted"/>
<dbReference type="EMBL" id="KK107672">
    <property type="protein sequence ID" value="EZA48179.1"/>
    <property type="molecule type" value="Genomic_DNA"/>
</dbReference>
<dbReference type="Proteomes" id="UP000053097">
    <property type="component" value="Unassembled WGS sequence"/>
</dbReference>
<sequence>MQGVVAMEMADTRTVIKQWCQEEIWHARKGFQEITTNSTRNCRQMCDNYRAIALLIGLNENKLFIA</sequence>
<organism evidence="1 2">
    <name type="scientific">Ooceraea biroi</name>
    <name type="common">Clonal raider ant</name>
    <name type="synonym">Cerapachys biroi</name>
    <dbReference type="NCBI Taxonomy" id="2015173"/>
    <lineage>
        <taxon>Eukaryota</taxon>
        <taxon>Metazoa</taxon>
        <taxon>Ecdysozoa</taxon>
        <taxon>Arthropoda</taxon>
        <taxon>Hexapoda</taxon>
        <taxon>Insecta</taxon>
        <taxon>Pterygota</taxon>
        <taxon>Neoptera</taxon>
        <taxon>Endopterygota</taxon>
        <taxon>Hymenoptera</taxon>
        <taxon>Apocrita</taxon>
        <taxon>Aculeata</taxon>
        <taxon>Formicoidea</taxon>
        <taxon>Formicidae</taxon>
        <taxon>Dorylinae</taxon>
        <taxon>Ooceraea</taxon>
    </lineage>
</organism>
<gene>
    <name evidence="1" type="ORF">X777_14064</name>
</gene>
<evidence type="ECO:0000313" key="2">
    <source>
        <dbReference type="Proteomes" id="UP000053097"/>
    </source>
</evidence>
<name>A0A026VZ97_OOCBI</name>
<keyword evidence="2" id="KW-1185">Reference proteome</keyword>